<evidence type="ECO:0000256" key="1">
    <source>
        <dbReference type="SAM" id="SignalP"/>
    </source>
</evidence>
<dbReference type="PROSITE" id="PS50853">
    <property type="entry name" value="FN3"/>
    <property type="match status" value="1"/>
</dbReference>
<dbReference type="HOGENOM" id="CLU_678501_0_0_1"/>
<accession>B3S1E4</accession>
<dbReference type="EMBL" id="DS985247">
    <property type="protein sequence ID" value="EDV22992.1"/>
    <property type="molecule type" value="Genomic_DNA"/>
</dbReference>
<evidence type="ECO:0000259" key="2">
    <source>
        <dbReference type="PROSITE" id="PS50853"/>
    </source>
</evidence>
<feature type="signal peptide" evidence="1">
    <location>
        <begin position="1"/>
        <end position="23"/>
    </location>
</feature>
<dbReference type="AlphaFoldDB" id="B3S1E4"/>
<feature type="domain" description="Fibronectin type-III" evidence="2">
    <location>
        <begin position="59"/>
        <end position="164"/>
    </location>
</feature>
<dbReference type="InterPro" id="IPR036116">
    <property type="entry name" value="FN3_sf"/>
</dbReference>
<dbReference type="Gene3D" id="2.60.40.10">
    <property type="entry name" value="Immunoglobulins"/>
    <property type="match status" value="1"/>
</dbReference>
<dbReference type="InterPro" id="IPR013783">
    <property type="entry name" value="Ig-like_fold"/>
</dbReference>
<dbReference type="InterPro" id="IPR003961">
    <property type="entry name" value="FN3_dom"/>
</dbReference>
<dbReference type="CTD" id="6755115"/>
<dbReference type="RefSeq" id="XP_002113902.1">
    <property type="nucleotide sequence ID" value="XM_002113866.1"/>
</dbReference>
<evidence type="ECO:0000313" key="3">
    <source>
        <dbReference type="EMBL" id="EDV22992.1"/>
    </source>
</evidence>
<dbReference type="CDD" id="cd00063">
    <property type="entry name" value="FN3"/>
    <property type="match status" value="1"/>
</dbReference>
<gene>
    <name evidence="3" type="ORF">TRIADDRAFT_57800</name>
</gene>
<dbReference type="GeneID" id="6755115"/>
<feature type="chain" id="PRO_5002798464" description="Fibronectin type-III domain-containing protein" evidence="1">
    <location>
        <begin position="24"/>
        <end position="406"/>
    </location>
</feature>
<dbReference type="InParanoid" id="B3S1E4"/>
<evidence type="ECO:0000313" key="4">
    <source>
        <dbReference type="Proteomes" id="UP000009022"/>
    </source>
</evidence>
<dbReference type="KEGG" id="tad:TRIADDRAFT_57800"/>
<organism evidence="3 4">
    <name type="scientific">Trichoplax adhaerens</name>
    <name type="common">Trichoplax reptans</name>
    <dbReference type="NCBI Taxonomy" id="10228"/>
    <lineage>
        <taxon>Eukaryota</taxon>
        <taxon>Metazoa</taxon>
        <taxon>Placozoa</taxon>
        <taxon>Uniplacotomia</taxon>
        <taxon>Trichoplacea</taxon>
        <taxon>Trichoplacidae</taxon>
        <taxon>Trichoplax</taxon>
    </lineage>
</organism>
<dbReference type="Proteomes" id="UP000009022">
    <property type="component" value="Unassembled WGS sequence"/>
</dbReference>
<proteinExistence type="predicted"/>
<protein>
    <recommendedName>
        <fullName evidence="2">Fibronectin type-III domain-containing protein</fullName>
    </recommendedName>
</protein>
<keyword evidence="4" id="KW-1185">Reference proteome</keyword>
<reference evidence="3 4" key="1">
    <citation type="journal article" date="2008" name="Nature">
        <title>The Trichoplax genome and the nature of placozoans.</title>
        <authorList>
            <person name="Srivastava M."/>
            <person name="Begovic E."/>
            <person name="Chapman J."/>
            <person name="Putnam N.H."/>
            <person name="Hellsten U."/>
            <person name="Kawashima T."/>
            <person name="Kuo A."/>
            <person name="Mitros T."/>
            <person name="Salamov A."/>
            <person name="Carpenter M.L."/>
            <person name="Signorovitch A.Y."/>
            <person name="Moreno M.A."/>
            <person name="Kamm K."/>
            <person name="Grimwood J."/>
            <person name="Schmutz J."/>
            <person name="Shapiro H."/>
            <person name="Grigoriev I.V."/>
            <person name="Buss L.W."/>
            <person name="Schierwater B."/>
            <person name="Dellaporta S.L."/>
            <person name="Rokhsar D.S."/>
        </authorList>
    </citation>
    <scope>NUCLEOTIDE SEQUENCE [LARGE SCALE GENOMIC DNA]</scope>
    <source>
        <strain evidence="3 4">Grell-BS-1999</strain>
    </source>
</reference>
<name>B3S1E4_TRIAD</name>
<keyword evidence="1" id="KW-0732">Signal</keyword>
<dbReference type="SUPFAM" id="SSF49265">
    <property type="entry name" value="Fibronectin type III"/>
    <property type="match status" value="1"/>
</dbReference>
<sequence length="406" mass="46818">MVVKPLALLGLLAIINFATIAVANLDKLKVCEKICKASGLKADDEKYCLKQCIIKIRTANQPRVIVREISTGVFNISWNGPTITSSNRWKFDNLTYHIYIRQVSGHEFKEHEATLWVETATNTTKWMTAKGARPGIWYQFKVTATIYEANRESKIWEAISTPMITRAVGKSPEKPTKISARQYRKANTTLSNVEVTFHRPRSSDYQIITYRLRLRCMPRIIDVNKVLLIQEHRKKIKAKLSSDPHIALFKNLPIGSVCQAKIQSIAAWGSKRFKSKVAKFCFFIWPHGTNKSHEKIRLHNLCHTKVKASAPVILSNTIYPMRYGNYSLSLVWMAPENSERIHIYSYHVRWTVIPKNANYHSKNYYNNSAFVESHDIALRRHIYDDVSNFYGYNDGVTTKFIVIFSR</sequence>